<feature type="region of interest" description="Disordered" evidence="1">
    <location>
        <begin position="1"/>
        <end position="37"/>
    </location>
</feature>
<gene>
    <name evidence="3" type="ORF">SAMN04489745_2890</name>
</gene>
<dbReference type="AlphaFoldDB" id="A0A1H4SKV1"/>
<evidence type="ECO:0000256" key="1">
    <source>
        <dbReference type="SAM" id="MobiDB-lite"/>
    </source>
</evidence>
<dbReference type="InterPro" id="IPR025339">
    <property type="entry name" value="DUF4245"/>
</dbReference>
<accession>A0A1H4SKV1</accession>
<keyword evidence="2" id="KW-1133">Transmembrane helix</keyword>
<protein>
    <recommendedName>
        <fullName evidence="5">DUF4245 domain-containing protein</fullName>
    </recommendedName>
</protein>
<sequence>MGDHGGVSDSPKTPLPAPEDSSPEAVPVAAGGASARGPLPGEPGFKAVLSKNAAKRANASVIGMILALAVSIACILPVILLNAQPKQPGYDPKIDVSAVSANAAPVAGFTPAAPALPSGWHPNYARWKSGTESGVPAWEVGFVSPAQGFVGLTQTRKGNPTWVAQIADNAPVTGKRTIDGQDWTLRDKGTGPKTLVLEHRGFTLVLNGRADLKEFDVVASAVLKAVDAAPAVTPAPSASPTA</sequence>
<name>A0A1H4SKV1_9MICC</name>
<dbReference type="EMBL" id="FNSN01000003">
    <property type="protein sequence ID" value="SEC44608.1"/>
    <property type="molecule type" value="Genomic_DNA"/>
</dbReference>
<dbReference type="Proteomes" id="UP000182652">
    <property type="component" value="Unassembled WGS sequence"/>
</dbReference>
<keyword evidence="2" id="KW-0812">Transmembrane</keyword>
<proteinExistence type="predicted"/>
<dbReference type="Pfam" id="PF14030">
    <property type="entry name" value="DUF4245"/>
    <property type="match status" value="1"/>
</dbReference>
<keyword evidence="4" id="KW-1185">Reference proteome</keyword>
<dbReference type="STRING" id="156980.SAMN04489745_2890"/>
<evidence type="ECO:0008006" key="5">
    <source>
        <dbReference type="Google" id="ProtNLM"/>
    </source>
</evidence>
<feature type="transmembrane region" description="Helical" evidence="2">
    <location>
        <begin position="61"/>
        <end position="81"/>
    </location>
</feature>
<organism evidence="3 4">
    <name type="scientific">Arthrobacter woluwensis</name>
    <dbReference type="NCBI Taxonomy" id="156980"/>
    <lineage>
        <taxon>Bacteria</taxon>
        <taxon>Bacillati</taxon>
        <taxon>Actinomycetota</taxon>
        <taxon>Actinomycetes</taxon>
        <taxon>Micrococcales</taxon>
        <taxon>Micrococcaceae</taxon>
        <taxon>Arthrobacter</taxon>
    </lineage>
</organism>
<evidence type="ECO:0000313" key="3">
    <source>
        <dbReference type="EMBL" id="SEC44608.1"/>
    </source>
</evidence>
<keyword evidence="2" id="KW-0472">Membrane</keyword>
<evidence type="ECO:0000313" key="4">
    <source>
        <dbReference type="Proteomes" id="UP000182652"/>
    </source>
</evidence>
<evidence type="ECO:0000256" key="2">
    <source>
        <dbReference type="SAM" id="Phobius"/>
    </source>
</evidence>
<reference evidence="3 4" key="1">
    <citation type="submission" date="2016-10" db="EMBL/GenBank/DDBJ databases">
        <authorList>
            <person name="de Groot N.N."/>
        </authorList>
    </citation>
    <scope>NUCLEOTIDE SEQUENCE [LARGE SCALE GENOMIC DNA]</scope>
    <source>
        <strain evidence="3 4">DSM 10495</strain>
    </source>
</reference>